<evidence type="ECO:0000313" key="3">
    <source>
        <dbReference type="Proteomes" id="UP000290985"/>
    </source>
</evidence>
<dbReference type="PANTHER" id="PTHR45615:SF63">
    <property type="entry name" value="CHROMOSOME UNDETERMINED SCAFFOLD_10, WHOLE GENOME SHOTGUN SEQUENCE"/>
    <property type="match status" value="1"/>
</dbReference>
<feature type="coiled-coil region" evidence="1">
    <location>
        <begin position="649"/>
        <end position="701"/>
    </location>
</feature>
<dbReference type="KEGG" id="mcit:NCTC10181_00323"/>
<gene>
    <name evidence="2" type="ORF">NCTC10181_00323</name>
</gene>
<dbReference type="Proteomes" id="UP000290985">
    <property type="component" value="Chromosome"/>
</dbReference>
<evidence type="ECO:0000313" key="2">
    <source>
        <dbReference type="EMBL" id="VEU74474.1"/>
    </source>
</evidence>
<feature type="coiled-coil region" evidence="1">
    <location>
        <begin position="779"/>
        <end position="850"/>
    </location>
</feature>
<protein>
    <submittedName>
        <fullName evidence="2">Uncharacterized protein conserved in bacteria with the myosin-like domain</fullName>
    </submittedName>
</protein>
<keyword evidence="1" id="KW-0175">Coiled coil</keyword>
<proteinExistence type="predicted"/>
<organism evidence="2 3">
    <name type="scientific">Mycoplasmopsis citelli</name>
    <dbReference type="NCBI Taxonomy" id="171281"/>
    <lineage>
        <taxon>Bacteria</taxon>
        <taxon>Bacillati</taxon>
        <taxon>Mycoplasmatota</taxon>
        <taxon>Mycoplasmoidales</taxon>
        <taxon>Metamycoplasmataceae</taxon>
        <taxon>Mycoplasmopsis</taxon>
    </lineage>
</organism>
<feature type="coiled-coil region" evidence="1">
    <location>
        <begin position="212"/>
        <end position="254"/>
    </location>
</feature>
<keyword evidence="3" id="KW-1185">Reference proteome</keyword>
<dbReference type="EMBL" id="LR215036">
    <property type="protein sequence ID" value="VEU74474.1"/>
    <property type="molecule type" value="Genomic_DNA"/>
</dbReference>
<dbReference type="RefSeq" id="WP_129725299.1">
    <property type="nucleotide sequence ID" value="NZ_LR215036.1"/>
</dbReference>
<dbReference type="AlphaFoldDB" id="A0A449B1R4"/>
<accession>A0A449B1R4</accession>
<sequence>MKLSRKRNLLLSFAGALLLGTGIGIGFGTGKTVNQNQIGFLSSKINSLNFELQQYNQANKVAKLKINNLKTQSEKLQLFVKDLNELNLSSENLSDLSSKITQEKVSDDGFKAFEQPFSTWKSNLVNKISTLNTTLKNLSSNNDSLSGETQQGINTSLNKIKELLNSLEKIAFAFTDTNSVIKVFESIQKAQNTFLAQLTNIISLITIEISKHNQATNELNEEIAQRDEKIKELVKKLTNQLNFYLKLISRLRKNLKQFNKLNFEQVDKTTGEKIKTKINKTLKLLKSKETHFKQLLDQINQSLVDAKNDNDYSSVQSYDLNEVNKGFEKIVNEYDLIRSSVISLYEKNNQERGLQIVNLQNQNNALQSQIDTLNEQKTDLEQNLEQTKNDLTNNLASILENQITTLSGIEQTIRNSNYLDSETLADNLQEQINSLNNLKDKYNNENYKETFIPTIKQALTSAQNAIEQYKQNIFEPLKSDHQRTLESLNSTKEELVSTQSELNAKNQEIANTQNSLNAVRAELEQNKIILTKTQETLRTTQSQLEGLNTQITTNKIQAKAVYDTAKALYENLKSKAQNFLRSISQNVNFSQLSTQLAEVSPTFDDNTTLEQNQATIKSLIELSTNLNNAYQSALQQDYDSRTTTLNNTISSLNGLKDQLQRNINNLIQKQTNLSSSLNANINSLSREYTDIKTKANKVKNKAKQWQIDVSRIEKLLAISNLNNPRNNLDEQINFINEYITRISNLTTEVFELQNKIITKTEKRITKNIADQDQGTNDQISALNNSLRLKEQQINGLNKRISNLIDQINNKIWETHLDEKNSQISNLNQQIKTLEKQIEKGRTDLTEMTSKYTEYKNLIFNSDWFSWATTSENYYDEWFFGNAYSTDSDKDKYGKFFTKFNPGKKPQIVAAINSIKVLPAKHIKDTPFKFKISYIDLNDNNKIKTIIKNISYLDALERNEYAFSISKRIEEPEDGVTQITEEFVVVKYMNNLGFEFTNVVATYFSDIPRDNRLFDEMTGITYEEPEYDLPFRAKNPVVSVVTV</sequence>
<dbReference type="PANTHER" id="PTHR45615">
    <property type="entry name" value="MYOSIN HEAVY CHAIN, NON-MUSCLE"/>
    <property type="match status" value="1"/>
</dbReference>
<evidence type="ECO:0000256" key="1">
    <source>
        <dbReference type="SAM" id="Coils"/>
    </source>
</evidence>
<name>A0A449B1R4_9BACT</name>
<reference evidence="2 3" key="1">
    <citation type="submission" date="2019-01" db="EMBL/GenBank/DDBJ databases">
        <authorList>
            <consortium name="Pathogen Informatics"/>
        </authorList>
    </citation>
    <scope>NUCLEOTIDE SEQUENCE [LARGE SCALE GENOMIC DNA]</scope>
    <source>
        <strain evidence="2 3">NCTC10181</strain>
    </source>
</reference>
<feature type="coiled-coil region" evidence="1">
    <location>
        <begin position="356"/>
        <end position="550"/>
    </location>
</feature>